<dbReference type="EMBL" id="JAWDKB010000001">
    <property type="protein sequence ID" value="MDV0442806.1"/>
    <property type="molecule type" value="Genomic_DNA"/>
</dbReference>
<dbReference type="Gene3D" id="2.30.110.10">
    <property type="entry name" value="Electron Transport, Fmn-binding Protein, Chain A"/>
    <property type="match status" value="1"/>
</dbReference>
<reference evidence="2 3" key="1">
    <citation type="submission" date="2023-06" db="EMBL/GenBank/DDBJ databases">
        <title>Genome sequence of Methancorpusculaceae sp. Cs1.</title>
        <authorList>
            <person name="Protasov E."/>
            <person name="Platt K."/>
            <person name="Poehlein A."/>
            <person name="Daniel R."/>
            <person name="Brune A."/>
        </authorList>
    </citation>
    <scope>NUCLEOTIDE SEQUENCE [LARGE SCALE GENOMIC DNA]</scope>
    <source>
        <strain evidence="2 3">Cs1</strain>
    </source>
</reference>
<dbReference type="AlphaFoldDB" id="A0AAE4SAW2"/>
<evidence type="ECO:0000259" key="1">
    <source>
        <dbReference type="Pfam" id="PF01243"/>
    </source>
</evidence>
<accession>A0AAE4SAW2</accession>
<protein>
    <recommendedName>
        <fullName evidence="1">Pyridoxamine 5'-phosphate oxidase N-terminal domain-containing protein</fullName>
    </recommendedName>
</protein>
<gene>
    <name evidence="2" type="ORF">McpCs1_01520</name>
</gene>
<feature type="domain" description="Pyridoxamine 5'-phosphate oxidase N-terminal" evidence="1">
    <location>
        <begin position="4"/>
        <end position="122"/>
    </location>
</feature>
<dbReference type="SUPFAM" id="SSF50475">
    <property type="entry name" value="FMN-binding split barrel"/>
    <property type="match status" value="1"/>
</dbReference>
<dbReference type="Pfam" id="PF01243">
    <property type="entry name" value="PNPOx_N"/>
    <property type="match status" value="1"/>
</dbReference>
<proteinExistence type="predicted"/>
<dbReference type="InterPro" id="IPR012349">
    <property type="entry name" value="Split_barrel_FMN-bd"/>
</dbReference>
<dbReference type="PANTHER" id="PTHR40660">
    <property type="entry name" value="5'-PHOSPHATE OXIDASE PUTATIVE DOMAIN-CONTAINING PROTEIN-RELATED"/>
    <property type="match status" value="1"/>
</dbReference>
<dbReference type="RefSeq" id="WP_338095348.1">
    <property type="nucleotide sequence ID" value="NZ_JAWDKB010000001.1"/>
</dbReference>
<dbReference type="InterPro" id="IPR011576">
    <property type="entry name" value="Pyridox_Oxase_N"/>
</dbReference>
<sequence>MALITSEIKEQIAKVGVCHLITASKAGVPNAAPMGGLWVMDNDTIWISNNFMNKTAENVHENSQAALLVWSRELGNCIQLKGTATLESDTDDYKKMRELMEAKKPGLPKKELLKLVVKEIYTCMPGPAAGEKIA</sequence>
<evidence type="ECO:0000313" key="2">
    <source>
        <dbReference type="EMBL" id="MDV0442806.1"/>
    </source>
</evidence>
<dbReference type="Proteomes" id="UP001283212">
    <property type="component" value="Unassembled WGS sequence"/>
</dbReference>
<name>A0AAE4SAW2_9EURY</name>
<comment type="caution">
    <text evidence="2">The sequence shown here is derived from an EMBL/GenBank/DDBJ whole genome shotgun (WGS) entry which is preliminary data.</text>
</comment>
<organism evidence="2 3">
    <name type="scientific">Methanorbis rubei</name>
    <dbReference type="NCBI Taxonomy" id="3028300"/>
    <lineage>
        <taxon>Archaea</taxon>
        <taxon>Methanobacteriati</taxon>
        <taxon>Methanobacteriota</taxon>
        <taxon>Stenosarchaea group</taxon>
        <taxon>Methanomicrobia</taxon>
        <taxon>Methanomicrobiales</taxon>
        <taxon>Methanocorpusculaceae</taxon>
        <taxon>Methanorbis</taxon>
    </lineage>
</organism>
<dbReference type="PANTHER" id="PTHR40660:SF1">
    <property type="entry name" value="5'-PHOSPHATE OXIDASE PUTATIVE DOMAIN-CONTAINING PROTEIN-RELATED"/>
    <property type="match status" value="1"/>
</dbReference>
<evidence type="ECO:0000313" key="3">
    <source>
        <dbReference type="Proteomes" id="UP001283212"/>
    </source>
</evidence>
<keyword evidence="3" id="KW-1185">Reference proteome</keyword>